<evidence type="ECO:0000256" key="1">
    <source>
        <dbReference type="ARBA" id="ARBA00004651"/>
    </source>
</evidence>
<dbReference type="InterPro" id="IPR041711">
    <property type="entry name" value="Met-tRNA-FMT_N"/>
</dbReference>
<feature type="transmembrane region" description="Helical" evidence="11">
    <location>
        <begin position="48"/>
        <end position="71"/>
    </location>
</feature>
<dbReference type="InterPro" id="IPR005495">
    <property type="entry name" value="LptG/LptF_permease"/>
</dbReference>
<keyword evidence="9 11" id="KW-0472">Membrane</keyword>
<keyword evidence="5 10" id="KW-0808">Transferase</keyword>
<dbReference type="EC" id="2.1.2.9" evidence="3 10"/>
<comment type="catalytic activity">
    <reaction evidence="10">
        <text>L-methionyl-tRNA(fMet) + (6R)-10-formyltetrahydrofolate = N-formyl-L-methionyl-tRNA(fMet) + (6S)-5,6,7,8-tetrahydrofolate + H(+)</text>
        <dbReference type="Rhea" id="RHEA:24380"/>
        <dbReference type="Rhea" id="RHEA-COMP:9952"/>
        <dbReference type="Rhea" id="RHEA-COMP:9953"/>
        <dbReference type="ChEBI" id="CHEBI:15378"/>
        <dbReference type="ChEBI" id="CHEBI:57453"/>
        <dbReference type="ChEBI" id="CHEBI:78530"/>
        <dbReference type="ChEBI" id="CHEBI:78844"/>
        <dbReference type="ChEBI" id="CHEBI:195366"/>
        <dbReference type="EC" id="2.1.2.9"/>
    </reaction>
</comment>
<dbReference type="SUPFAM" id="SSF50486">
    <property type="entry name" value="FMT C-terminal domain-like"/>
    <property type="match status" value="1"/>
</dbReference>
<dbReference type="InterPro" id="IPR005794">
    <property type="entry name" value="Fmt"/>
</dbReference>
<dbReference type="EMBL" id="JADIMK010000010">
    <property type="protein sequence ID" value="MBO8455052.1"/>
    <property type="molecule type" value="Genomic_DNA"/>
</dbReference>
<dbReference type="InterPro" id="IPR044135">
    <property type="entry name" value="Met-tRNA-FMT_C"/>
</dbReference>
<reference evidence="14" key="2">
    <citation type="journal article" date="2021" name="PeerJ">
        <title>Extensive microbial diversity within the chicken gut microbiome revealed by metagenomics and culture.</title>
        <authorList>
            <person name="Gilroy R."/>
            <person name="Ravi A."/>
            <person name="Getino M."/>
            <person name="Pursley I."/>
            <person name="Horton D.L."/>
            <person name="Alikhan N.F."/>
            <person name="Baker D."/>
            <person name="Gharbi K."/>
            <person name="Hall N."/>
            <person name="Watson M."/>
            <person name="Adriaenssens E.M."/>
            <person name="Foster-Nyarko E."/>
            <person name="Jarju S."/>
            <person name="Secka A."/>
            <person name="Antonio M."/>
            <person name="Oren A."/>
            <person name="Chaudhuri R.R."/>
            <person name="La Ragione R."/>
            <person name="Hildebrand F."/>
            <person name="Pallen M.J."/>
        </authorList>
    </citation>
    <scope>NUCLEOTIDE SEQUENCE</scope>
    <source>
        <strain evidence="14">B1-3475</strain>
    </source>
</reference>
<dbReference type="InterPro" id="IPR011034">
    <property type="entry name" value="Formyl_transferase-like_C_sf"/>
</dbReference>
<evidence type="ECO:0000313" key="14">
    <source>
        <dbReference type="EMBL" id="MBO8455052.1"/>
    </source>
</evidence>
<dbReference type="InterPro" id="IPR036477">
    <property type="entry name" value="Formyl_transf_N_sf"/>
</dbReference>
<reference evidence="14" key="1">
    <citation type="submission" date="2020-10" db="EMBL/GenBank/DDBJ databases">
        <authorList>
            <person name="Gilroy R."/>
        </authorList>
    </citation>
    <scope>NUCLEOTIDE SEQUENCE</scope>
    <source>
        <strain evidence="14">B1-3475</strain>
    </source>
</reference>
<dbReference type="Pfam" id="PF00551">
    <property type="entry name" value="Formyl_trans_N"/>
    <property type="match status" value="1"/>
</dbReference>
<dbReference type="GO" id="GO:0004479">
    <property type="term" value="F:methionyl-tRNA formyltransferase activity"/>
    <property type="evidence" value="ECO:0007669"/>
    <property type="project" value="UniProtKB-UniRule"/>
</dbReference>
<dbReference type="CDD" id="cd08646">
    <property type="entry name" value="FMT_core_Met-tRNA-FMT_N"/>
    <property type="match status" value="1"/>
</dbReference>
<sequence length="816" mass="90992">MKKLDVFILKSFIGPFFAILFVVIFILMMQFLWLYIDELVGKGLSLKVILEFLGWGCATLLPLSLPLATLLSSMMTLGTMGENNELLAIKAAGISLSRVLAPLIITSFIISVGTFFATNDLVPVAYNKIYTLRDDIGKTKEEIKIPTGTFYDGIEGYTLRINTRDEESGMMHDVMVYGHKDKRGNTSLTLADSAIMNMSKDKSYLTFTLFNGANYEETNTRKFRDTTLQLQKSEFTRQELVIPLENYAFQKSEDDRFGDQVKSMNLHQLRHGKDSIGGITLDARKEQFEKLIRSGTLSYSRQLDTSLKTDIKVPFEFEGAGEWDDLDKEIRGYEKALSNTNEYISQLTTFGREVYYYTYTLRLIDVEQLKKFAVAIACFIFFFIGAPLGALIRKGGLGTPAIISVLFFVVYWVIDISGTKLANDGAISAAAGVFISSYVLFPIGIFLTWKAINDSSIFSTDSMKTWFKKAKMKIMGSIRRTRIVYMGTPEFAVAPLDELIRQGYHVVGVVTVADKASGRGLKVNESAVKKYAVEHGLPVLQPLSLKDPEFLEALKAWKPDLFVVVAFRILPKVVWEIPRLGTFNLHAALLPQYRGAAPINWAIINGEHMSGVTTFMIDDGMDTGHIIFREQCRITDTDTAGTLHDKLMELGAKVVVQTVETIIEGNVELRMQKSFIQGDEVLKPAPKITKELCKIDWNRKTKDVYNLIRGLSPYPGAYMDIEKDGKTSQIKIYESEKLSAEDALALAALPGEEDPGAKTAALPAPGTILSDGKARLAVTTADGAIALTQLQMSGKKRMDVKDFLAGFREPESWKII</sequence>
<evidence type="ECO:0000259" key="13">
    <source>
        <dbReference type="Pfam" id="PF02911"/>
    </source>
</evidence>
<dbReference type="PANTHER" id="PTHR33529:SF6">
    <property type="entry name" value="YJGP_YJGQ FAMILY PERMEASE"/>
    <property type="match status" value="1"/>
</dbReference>
<dbReference type="CDD" id="cd08704">
    <property type="entry name" value="Met_tRNA_FMT_C"/>
    <property type="match status" value="1"/>
</dbReference>
<evidence type="ECO:0000256" key="10">
    <source>
        <dbReference type="HAMAP-Rule" id="MF_00182"/>
    </source>
</evidence>
<dbReference type="NCBIfam" id="TIGR00460">
    <property type="entry name" value="fmt"/>
    <property type="match status" value="1"/>
</dbReference>
<keyword evidence="6 11" id="KW-0812">Transmembrane</keyword>
<comment type="caution">
    <text evidence="14">The sequence shown here is derived from an EMBL/GenBank/DDBJ whole genome shotgun (WGS) entry which is preliminary data.</text>
</comment>
<evidence type="ECO:0000256" key="9">
    <source>
        <dbReference type="ARBA" id="ARBA00023136"/>
    </source>
</evidence>
<evidence type="ECO:0000313" key="15">
    <source>
        <dbReference type="Proteomes" id="UP000823617"/>
    </source>
</evidence>
<proteinExistence type="inferred from homology"/>
<evidence type="ECO:0000256" key="5">
    <source>
        <dbReference type="ARBA" id="ARBA00022679"/>
    </source>
</evidence>
<feature type="transmembrane region" description="Helical" evidence="11">
    <location>
        <begin position="12"/>
        <end position="36"/>
    </location>
</feature>
<protein>
    <recommendedName>
        <fullName evidence="3 10">Methionyl-tRNA formyltransferase</fullName>
        <ecNumber evidence="3 10">2.1.2.9</ecNumber>
    </recommendedName>
</protein>
<comment type="subcellular location">
    <subcellularLocation>
        <location evidence="1">Cell membrane</location>
        <topology evidence="1">Multi-pass membrane protein</topology>
    </subcellularLocation>
</comment>
<dbReference type="InterPro" id="IPR002376">
    <property type="entry name" value="Formyl_transf_N"/>
</dbReference>
<keyword evidence="7 10" id="KW-0648">Protein biosynthesis</keyword>
<dbReference type="GO" id="GO:0043190">
    <property type="term" value="C:ATP-binding cassette (ABC) transporter complex"/>
    <property type="evidence" value="ECO:0007669"/>
    <property type="project" value="TreeGrafter"/>
</dbReference>
<dbReference type="AlphaFoldDB" id="A0A9D9HJM1"/>
<evidence type="ECO:0000256" key="6">
    <source>
        <dbReference type="ARBA" id="ARBA00022692"/>
    </source>
</evidence>
<comment type="similarity">
    <text evidence="2 10">Belongs to the Fmt family.</text>
</comment>
<feature type="transmembrane region" description="Helical" evidence="11">
    <location>
        <begin position="426"/>
        <end position="449"/>
    </location>
</feature>
<dbReference type="PANTHER" id="PTHR33529">
    <property type="entry name" value="SLR0882 PROTEIN-RELATED"/>
    <property type="match status" value="1"/>
</dbReference>
<feature type="transmembrane region" description="Helical" evidence="11">
    <location>
        <begin position="397"/>
        <end position="414"/>
    </location>
</feature>
<evidence type="ECO:0000256" key="4">
    <source>
        <dbReference type="ARBA" id="ARBA00022475"/>
    </source>
</evidence>
<evidence type="ECO:0000256" key="2">
    <source>
        <dbReference type="ARBA" id="ARBA00010699"/>
    </source>
</evidence>
<evidence type="ECO:0000256" key="8">
    <source>
        <dbReference type="ARBA" id="ARBA00022989"/>
    </source>
</evidence>
<evidence type="ECO:0000259" key="12">
    <source>
        <dbReference type="Pfam" id="PF00551"/>
    </source>
</evidence>
<dbReference type="GO" id="GO:0015920">
    <property type="term" value="P:lipopolysaccharide transport"/>
    <property type="evidence" value="ECO:0007669"/>
    <property type="project" value="TreeGrafter"/>
</dbReference>
<dbReference type="Pfam" id="PF02911">
    <property type="entry name" value="Formyl_trans_C"/>
    <property type="match status" value="1"/>
</dbReference>
<dbReference type="HAMAP" id="MF_00182">
    <property type="entry name" value="Formyl_trans"/>
    <property type="match status" value="1"/>
</dbReference>
<feature type="domain" description="Formyl transferase N-terminal" evidence="12">
    <location>
        <begin position="482"/>
        <end position="659"/>
    </location>
</feature>
<comment type="caution">
    <text evidence="10">Lacks conserved residue(s) required for the propagation of feature annotation.</text>
</comment>
<gene>
    <name evidence="10" type="primary">fmt</name>
    <name evidence="14" type="ORF">IAC08_01435</name>
</gene>
<keyword evidence="8 11" id="KW-1133">Transmembrane helix</keyword>
<organism evidence="14 15">
    <name type="scientific">Candidatus Cryptobacteroides intestinigallinarum</name>
    <dbReference type="NCBI Taxonomy" id="2840767"/>
    <lineage>
        <taxon>Bacteria</taxon>
        <taxon>Pseudomonadati</taxon>
        <taxon>Bacteroidota</taxon>
        <taxon>Bacteroidia</taxon>
        <taxon>Bacteroidales</taxon>
        <taxon>Candidatus Cryptobacteroides</taxon>
    </lineage>
</organism>
<evidence type="ECO:0000256" key="7">
    <source>
        <dbReference type="ARBA" id="ARBA00022917"/>
    </source>
</evidence>
<dbReference type="Gene3D" id="3.40.50.12230">
    <property type="match status" value="1"/>
</dbReference>
<dbReference type="Pfam" id="PF03739">
    <property type="entry name" value="LptF_LptG"/>
    <property type="match status" value="1"/>
</dbReference>
<name>A0A9D9HJM1_9BACT</name>
<dbReference type="SUPFAM" id="SSF53328">
    <property type="entry name" value="Formyltransferase"/>
    <property type="match status" value="1"/>
</dbReference>
<evidence type="ECO:0000256" key="3">
    <source>
        <dbReference type="ARBA" id="ARBA00012261"/>
    </source>
</evidence>
<comment type="function">
    <text evidence="10">Attaches a formyl group to the free amino group of methionyl-tRNA(fMet). The formyl group appears to play a dual role in the initiator identity of N-formylmethionyl-tRNA by promoting its recognition by IF2 and preventing the misappropriation of this tRNA by the elongation apparatus.</text>
</comment>
<evidence type="ECO:0000256" key="11">
    <source>
        <dbReference type="SAM" id="Phobius"/>
    </source>
</evidence>
<feature type="transmembrane region" description="Helical" evidence="11">
    <location>
        <begin position="372"/>
        <end position="391"/>
    </location>
</feature>
<accession>A0A9D9HJM1</accession>
<keyword evidence="4" id="KW-1003">Cell membrane</keyword>
<dbReference type="Proteomes" id="UP000823617">
    <property type="component" value="Unassembled WGS sequence"/>
</dbReference>
<feature type="domain" description="Formyl transferase C-terminal" evidence="13">
    <location>
        <begin position="687"/>
        <end position="808"/>
    </location>
</feature>
<dbReference type="InterPro" id="IPR005793">
    <property type="entry name" value="Formyl_trans_C"/>
</dbReference>